<evidence type="ECO:0000256" key="1">
    <source>
        <dbReference type="ARBA" id="ARBA00003518"/>
    </source>
</evidence>
<proteinExistence type="inferred from homology"/>
<comment type="similarity">
    <text evidence="3">Belongs to the transaldolase family. Type 1 subfamily.</text>
</comment>
<dbReference type="OrthoDB" id="9809101at2"/>
<organism evidence="9 10">
    <name type="scientific">Riesia pediculicola (strain USDA)</name>
    <dbReference type="NCBI Taxonomy" id="515618"/>
    <lineage>
        <taxon>Bacteria</taxon>
        <taxon>Pseudomonadati</taxon>
        <taxon>Pseudomonadota</taxon>
        <taxon>Gammaproteobacteria</taxon>
        <taxon>Enterobacterales</taxon>
        <taxon>Enterobacteriaceae</taxon>
        <taxon>Candidatus Riesia</taxon>
    </lineage>
</organism>
<keyword evidence="6" id="KW-0570">Pentose shunt</keyword>
<dbReference type="Gene3D" id="3.20.20.70">
    <property type="entry name" value="Aldolase class I"/>
    <property type="match status" value="1"/>
</dbReference>
<evidence type="ECO:0000256" key="5">
    <source>
        <dbReference type="ARBA" id="ARBA00022679"/>
    </source>
</evidence>
<dbReference type="HOGENOM" id="CLU_047470_0_1_6"/>
<protein>
    <recommendedName>
        <fullName evidence="4">transaldolase</fullName>
        <ecNumber evidence="4">2.2.1.2</ecNumber>
    </recommendedName>
</protein>
<dbReference type="PANTHER" id="PTHR10683:SF18">
    <property type="entry name" value="TRANSALDOLASE"/>
    <property type="match status" value="1"/>
</dbReference>
<evidence type="ECO:0000256" key="3">
    <source>
        <dbReference type="ARBA" id="ARBA00008012"/>
    </source>
</evidence>
<evidence type="ECO:0000256" key="6">
    <source>
        <dbReference type="ARBA" id="ARBA00023126"/>
    </source>
</evidence>
<dbReference type="STRING" id="515618.RIEPE_0546"/>
<dbReference type="GO" id="GO:0006098">
    <property type="term" value="P:pentose-phosphate shunt"/>
    <property type="evidence" value="ECO:0007669"/>
    <property type="project" value="UniProtKB-UniPathway"/>
</dbReference>
<dbReference type="RefSeq" id="WP_013087516.1">
    <property type="nucleotide sequence ID" value="NC_014109.1"/>
</dbReference>
<name>D4G8X0_RIEPU</name>
<evidence type="ECO:0000313" key="10">
    <source>
        <dbReference type="Proteomes" id="UP000001700"/>
    </source>
</evidence>
<gene>
    <name evidence="9" type="ordered locus">RIEPE_0546</name>
</gene>
<dbReference type="InterPro" id="IPR001585">
    <property type="entry name" value="TAL/FSA"/>
</dbReference>
<keyword evidence="5 9" id="KW-0808">Transferase</keyword>
<dbReference type="AlphaFoldDB" id="D4G8X0"/>
<accession>D4G8X0</accession>
<dbReference type="SUPFAM" id="SSF51569">
    <property type="entry name" value="Aldolase"/>
    <property type="match status" value="1"/>
</dbReference>
<dbReference type="GO" id="GO:0004801">
    <property type="term" value="F:transaldolase activity"/>
    <property type="evidence" value="ECO:0007669"/>
    <property type="project" value="UniProtKB-EC"/>
</dbReference>
<dbReference type="PANTHER" id="PTHR10683">
    <property type="entry name" value="TRANSALDOLASE"/>
    <property type="match status" value="1"/>
</dbReference>
<dbReference type="Proteomes" id="UP000001700">
    <property type="component" value="Chromosome"/>
</dbReference>
<dbReference type="CDD" id="cd00957">
    <property type="entry name" value="Transaldolase_TalAB"/>
    <property type="match status" value="1"/>
</dbReference>
<dbReference type="EC" id="2.2.1.2" evidence="4"/>
<evidence type="ECO:0000256" key="2">
    <source>
        <dbReference type="ARBA" id="ARBA00004857"/>
    </source>
</evidence>
<keyword evidence="10" id="KW-1185">Reference proteome</keyword>
<dbReference type="InterPro" id="IPR013785">
    <property type="entry name" value="Aldolase_TIM"/>
</dbReference>
<comment type="catalytic activity">
    <reaction evidence="8">
        <text>D-sedoheptulose 7-phosphate + D-glyceraldehyde 3-phosphate = D-erythrose 4-phosphate + beta-D-fructose 6-phosphate</text>
        <dbReference type="Rhea" id="RHEA:17053"/>
        <dbReference type="ChEBI" id="CHEBI:16897"/>
        <dbReference type="ChEBI" id="CHEBI:57483"/>
        <dbReference type="ChEBI" id="CHEBI:57634"/>
        <dbReference type="ChEBI" id="CHEBI:59776"/>
        <dbReference type="EC" id="2.2.1.2"/>
    </reaction>
</comment>
<dbReference type="UniPathway" id="UPA00115">
    <property type="reaction ID" value="UER00414"/>
</dbReference>
<dbReference type="GO" id="GO:0005737">
    <property type="term" value="C:cytoplasm"/>
    <property type="evidence" value="ECO:0007669"/>
    <property type="project" value="InterPro"/>
</dbReference>
<keyword evidence="7" id="KW-0704">Schiff base</keyword>
<comment type="pathway">
    <text evidence="2">Carbohydrate degradation; pentose phosphate pathway; D-glyceraldehyde 3-phosphate and beta-D-fructose 6-phosphate from D-ribose 5-phosphate and D-xylulose 5-phosphate (non-oxidative stage): step 2/3.</text>
</comment>
<dbReference type="InterPro" id="IPR018225">
    <property type="entry name" value="Transaldolase_AS"/>
</dbReference>
<sequence length="322" mass="37564">MNKLISLKKITNVMADTSDLDEIQKYRPNDVTTNPSSILSFVENKKNDYFLKTIFHSFDFDNFSRETIGSKLYEIILIRLASEIVKMIPGRVSIEMNSRFSYDEENCFEISKKIIQSLEEEGIKKNRILIKIASTWQGIQAAKRLEKIGINCNLTLIFSFAQAIACADSKVHSISPFVGRITDWYQNNENKKKLDDQEDPGINFVKNIYKYYKSNGFNTNIIGASIRSTKHIFELSGCDYLTIPPQLLQKLSCSRGEIKRKIIKKTYLNKYQKNEKMTESDFYWKHCSDNMANFSLSNGIHKFFVDQEKLKRFILNRFYKNF</sequence>
<evidence type="ECO:0000256" key="4">
    <source>
        <dbReference type="ARBA" id="ARBA00013151"/>
    </source>
</evidence>
<dbReference type="Pfam" id="PF00923">
    <property type="entry name" value="TAL_FSA"/>
    <property type="match status" value="1"/>
</dbReference>
<evidence type="ECO:0000256" key="7">
    <source>
        <dbReference type="ARBA" id="ARBA00023270"/>
    </source>
</evidence>
<dbReference type="KEGG" id="rip:RIEPE_0546"/>
<dbReference type="EMBL" id="CP001085">
    <property type="protein sequence ID" value="ADD79526.1"/>
    <property type="molecule type" value="Genomic_DNA"/>
</dbReference>
<reference evidence="9" key="1">
    <citation type="submission" date="2008-05" db="EMBL/GenBank/DDBJ databases">
        <title>Genome sequence of Riesia pediculicola USDA.</title>
        <authorList>
            <person name="Kirkness E.F."/>
        </authorList>
    </citation>
    <scope>NUCLEOTIDE SEQUENCE [LARGE SCALE GENOMIC DNA]</scope>
    <source>
        <strain evidence="9">USDA</strain>
    </source>
</reference>
<dbReference type="eggNOG" id="COG0176">
    <property type="taxonomic scope" value="Bacteria"/>
</dbReference>
<evidence type="ECO:0000313" key="9">
    <source>
        <dbReference type="EMBL" id="ADD79526.1"/>
    </source>
</evidence>
<dbReference type="PROSITE" id="PS00958">
    <property type="entry name" value="TRANSALDOLASE_2"/>
    <property type="match status" value="1"/>
</dbReference>
<comment type="function">
    <text evidence="1">Transaldolase is important for the balance of metabolites in the pentose-phosphate pathway.</text>
</comment>
<dbReference type="GO" id="GO:0005975">
    <property type="term" value="P:carbohydrate metabolic process"/>
    <property type="evidence" value="ECO:0007669"/>
    <property type="project" value="InterPro"/>
</dbReference>
<dbReference type="InterPro" id="IPR004730">
    <property type="entry name" value="Transaldolase_1"/>
</dbReference>
<evidence type="ECO:0000256" key="8">
    <source>
        <dbReference type="ARBA" id="ARBA00048810"/>
    </source>
</evidence>